<dbReference type="AlphaFoldDB" id="A0A6V7NJ32"/>
<proteinExistence type="predicted"/>
<evidence type="ECO:0000313" key="2">
    <source>
        <dbReference type="EMBL" id="CAD1818612.1"/>
    </source>
</evidence>
<accession>A0A6V7NJ32</accession>
<feature type="region of interest" description="Disordered" evidence="1">
    <location>
        <begin position="62"/>
        <end position="87"/>
    </location>
</feature>
<reference evidence="2" key="1">
    <citation type="submission" date="2020-07" db="EMBL/GenBank/DDBJ databases">
        <authorList>
            <person name="Lin J."/>
        </authorList>
    </citation>
    <scope>NUCLEOTIDE SEQUENCE</scope>
</reference>
<name>A0A6V7NJ32_ANACO</name>
<gene>
    <name evidence="2" type="ORF">CB5_LOCUS1823</name>
</gene>
<dbReference type="EMBL" id="LR862139">
    <property type="protein sequence ID" value="CAD1818612.1"/>
    <property type="molecule type" value="Genomic_DNA"/>
</dbReference>
<evidence type="ECO:0000256" key="1">
    <source>
        <dbReference type="SAM" id="MobiDB-lite"/>
    </source>
</evidence>
<sequence>MLILSTLRAARVSATDGVAADGVAADGDVHLAQLLAIPGADHAAGDLREVIDGVGVEEVGGKVVGEEDPRPPSLPLPSQESSRLAPWGWGSDLKEEVRASSWERERRRKEEVGSSKVEEAIGRVSQIFRSLLLSLSLSSSSRAASVIQEDILTHGGVSPGKKLPPLQHEAPSGCWCRRRRVRRCRRHCCLRWRRDRK</sequence>
<protein>
    <submittedName>
        <fullName evidence="2">Uncharacterized protein</fullName>
    </submittedName>
</protein>
<organism evidence="2">
    <name type="scientific">Ananas comosus var. bracteatus</name>
    <name type="common">red pineapple</name>
    <dbReference type="NCBI Taxonomy" id="296719"/>
    <lineage>
        <taxon>Eukaryota</taxon>
        <taxon>Viridiplantae</taxon>
        <taxon>Streptophyta</taxon>
        <taxon>Embryophyta</taxon>
        <taxon>Tracheophyta</taxon>
        <taxon>Spermatophyta</taxon>
        <taxon>Magnoliopsida</taxon>
        <taxon>Liliopsida</taxon>
        <taxon>Poales</taxon>
        <taxon>Bromeliaceae</taxon>
        <taxon>Bromelioideae</taxon>
        <taxon>Ananas</taxon>
    </lineage>
</organism>